<evidence type="ECO:0000259" key="10">
    <source>
        <dbReference type="PROSITE" id="PS50928"/>
    </source>
</evidence>
<keyword evidence="3 9" id="KW-0813">Transport</keyword>
<organism evidence="11 12">
    <name type="scientific">Achromobacter pulmonis</name>
    <dbReference type="NCBI Taxonomy" id="1389932"/>
    <lineage>
        <taxon>Bacteria</taxon>
        <taxon>Pseudomonadati</taxon>
        <taxon>Pseudomonadota</taxon>
        <taxon>Betaproteobacteria</taxon>
        <taxon>Burkholderiales</taxon>
        <taxon>Alcaligenaceae</taxon>
        <taxon>Achromobacter</taxon>
    </lineage>
</organism>
<accession>A0A2N8KKT4</accession>
<keyword evidence="12" id="KW-1185">Reference proteome</keyword>
<dbReference type="EMBL" id="POQS01000002">
    <property type="protein sequence ID" value="PND34069.1"/>
    <property type="molecule type" value="Genomic_DNA"/>
</dbReference>
<proteinExistence type="inferred from homology"/>
<evidence type="ECO:0000256" key="6">
    <source>
        <dbReference type="ARBA" id="ARBA00022970"/>
    </source>
</evidence>
<dbReference type="PANTHER" id="PTHR30614">
    <property type="entry name" value="MEMBRANE COMPONENT OF AMINO ACID ABC TRANSPORTER"/>
    <property type="match status" value="1"/>
</dbReference>
<dbReference type="RefSeq" id="WP_102772147.1">
    <property type="nucleotide sequence ID" value="NZ_POQS01000002.1"/>
</dbReference>
<dbReference type="SUPFAM" id="SSF161098">
    <property type="entry name" value="MetI-like"/>
    <property type="match status" value="1"/>
</dbReference>
<dbReference type="GO" id="GO:0022857">
    <property type="term" value="F:transmembrane transporter activity"/>
    <property type="evidence" value="ECO:0007669"/>
    <property type="project" value="InterPro"/>
</dbReference>
<dbReference type="PANTHER" id="PTHR30614:SF0">
    <property type="entry name" value="L-CYSTINE TRANSPORT SYSTEM PERMEASE PROTEIN TCYL"/>
    <property type="match status" value="1"/>
</dbReference>
<feature type="transmembrane region" description="Helical" evidence="9">
    <location>
        <begin position="191"/>
        <end position="209"/>
    </location>
</feature>
<evidence type="ECO:0000313" key="12">
    <source>
        <dbReference type="Proteomes" id="UP000235994"/>
    </source>
</evidence>
<dbReference type="InterPro" id="IPR014341">
    <property type="entry name" value="Ectoine_EhuD"/>
</dbReference>
<comment type="caution">
    <text evidence="11">The sequence shown here is derived from an EMBL/GenBank/DDBJ whole genome shotgun (WGS) entry which is preliminary data.</text>
</comment>
<dbReference type="InterPro" id="IPR000515">
    <property type="entry name" value="MetI-like"/>
</dbReference>
<evidence type="ECO:0000256" key="7">
    <source>
        <dbReference type="ARBA" id="ARBA00022989"/>
    </source>
</evidence>
<dbReference type="InterPro" id="IPR010065">
    <property type="entry name" value="AA_ABC_transptr_permease_3TM"/>
</dbReference>
<reference evidence="11 12" key="1">
    <citation type="submission" date="2018-01" db="EMBL/GenBank/DDBJ databases">
        <title>The draft genome of an aniline degradation strain ANB-1.</title>
        <authorList>
            <person name="Zhang L."/>
            <person name="Jiang J."/>
        </authorList>
    </citation>
    <scope>NUCLEOTIDE SEQUENCE [LARGE SCALE GENOMIC DNA]</scope>
    <source>
        <strain evidence="11 12">ANB-1</strain>
    </source>
</reference>
<sequence length="223" mass="24416">MTPIFDWSFALEILPTLGSALVVTIQATLLGMLVAVTLGLVLAMLRRSRLHIVSLPVGFVIEFVRSTPLLVQMYFLFYVLPLTGMRMSPLATGILALGLHYATYCAEVYRAGIEAVPRGQWEAATALNLSRWRTAVDVVLPQAIPPVVPALGNYLVAMFKDTPLLSAITVVELLQQSKMIGSATFRYTEPLTLVGLLFLALSLVAAWGVRGLEARLQRYGGRR</sequence>
<evidence type="ECO:0000256" key="2">
    <source>
        <dbReference type="ARBA" id="ARBA00010072"/>
    </source>
</evidence>
<gene>
    <name evidence="11" type="primary">ehuD</name>
    <name evidence="11" type="ORF">C1I89_07430</name>
</gene>
<dbReference type="GO" id="GO:0043190">
    <property type="term" value="C:ATP-binding cassette (ABC) transporter complex"/>
    <property type="evidence" value="ECO:0007669"/>
    <property type="project" value="InterPro"/>
</dbReference>
<evidence type="ECO:0000256" key="1">
    <source>
        <dbReference type="ARBA" id="ARBA00004429"/>
    </source>
</evidence>
<dbReference type="NCBIfam" id="TIGR01726">
    <property type="entry name" value="HEQRo_perm_3TM"/>
    <property type="match status" value="1"/>
</dbReference>
<dbReference type="InterPro" id="IPR035906">
    <property type="entry name" value="MetI-like_sf"/>
</dbReference>
<evidence type="ECO:0000313" key="11">
    <source>
        <dbReference type="EMBL" id="PND34069.1"/>
    </source>
</evidence>
<dbReference type="Pfam" id="PF00528">
    <property type="entry name" value="BPD_transp_1"/>
    <property type="match status" value="1"/>
</dbReference>
<name>A0A2N8KKT4_9BURK</name>
<feature type="domain" description="ABC transmembrane type-1" evidence="10">
    <location>
        <begin position="17"/>
        <end position="209"/>
    </location>
</feature>
<evidence type="ECO:0000256" key="8">
    <source>
        <dbReference type="ARBA" id="ARBA00023136"/>
    </source>
</evidence>
<feature type="transmembrane region" description="Helical" evidence="9">
    <location>
        <begin position="20"/>
        <end position="45"/>
    </location>
</feature>
<keyword evidence="7 9" id="KW-1133">Transmembrane helix</keyword>
<keyword evidence="8 9" id="KW-0472">Membrane</keyword>
<dbReference type="InterPro" id="IPR043429">
    <property type="entry name" value="ArtM/GltK/GlnP/TcyL/YhdX-like"/>
</dbReference>
<comment type="subcellular location">
    <subcellularLocation>
        <location evidence="1">Cell inner membrane</location>
        <topology evidence="1">Multi-pass membrane protein</topology>
    </subcellularLocation>
    <subcellularLocation>
        <location evidence="9">Cell membrane</location>
        <topology evidence="9">Multi-pass membrane protein</topology>
    </subcellularLocation>
</comment>
<dbReference type="PROSITE" id="PS50928">
    <property type="entry name" value="ABC_TM1"/>
    <property type="match status" value="1"/>
</dbReference>
<dbReference type="NCBIfam" id="TIGR03003">
    <property type="entry name" value="ectoine_ehuD"/>
    <property type="match status" value="1"/>
</dbReference>
<dbReference type="AlphaFoldDB" id="A0A2N8KKT4"/>
<comment type="similarity">
    <text evidence="2">Belongs to the binding-protein-dependent transport system permease family. HisMQ subfamily.</text>
</comment>
<evidence type="ECO:0000256" key="5">
    <source>
        <dbReference type="ARBA" id="ARBA00022692"/>
    </source>
</evidence>
<keyword evidence="4" id="KW-1003">Cell membrane</keyword>
<evidence type="ECO:0000256" key="3">
    <source>
        <dbReference type="ARBA" id="ARBA00022448"/>
    </source>
</evidence>
<dbReference type="CDD" id="cd06261">
    <property type="entry name" value="TM_PBP2"/>
    <property type="match status" value="1"/>
</dbReference>
<protein>
    <submittedName>
        <fullName evidence="11">Ectoine/hydroxyectoine ABC transporter permease subunit EhuD</fullName>
    </submittedName>
</protein>
<dbReference type="Gene3D" id="1.10.3720.10">
    <property type="entry name" value="MetI-like"/>
    <property type="match status" value="1"/>
</dbReference>
<keyword evidence="5 9" id="KW-0812">Transmembrane</keyword>
<evidence type="ECO:0000256" key="4">
    <source>
        <dbReference type="ARBA" id="ARBA00022475"/>
    </source>
</evidence>
<keyword evidence="6" id="KW-0029">Amino-acid transport</keyword>
<evidence type="ECO:0000256" key="9">
    <source>
        <dbReference type="RuleBase" id="RU363032"/>
    </source>
</evidence>
<dbReference type="Proteomes" id="UP000235994">
    <property type="component" value="Unassembled WGS sequence"/>
</dbReference>
<dbReference type="GO" id="GO:0006865">
    <property type="term" value="P:amino acid transport"/>
    <property type="evidence" value="ECO:0007669"/>
    <property type="project" value="UniProtKB-KW"/>
</dbReference>